<sequence length="402" mass="43307">MKTSILPGTAPLSLTLAAGGNQLINWGIVFYMPGTFAGAIANDTGWGGTEIFLGLTFAMLMMAAISPFIARLLAWFGGQRVVFIGSLTIAASCLAMSQADSLIFWYVAWLLAGVGMRLALYDALFAALVNLYGQRARVTISRVTLAGGLASAIFWPLGTALLALMGWRGALVIYSLFGLLSALLLWRMPNQRLPDRSAHQEKVPLSRRDQHMGLLYASLIALVTFISNGTSTHLPEFIASYGLPVMIGVLWGIGQTGARFLEVISGARLSPLRLTLLTTALLPLCFLLGLNAASLSWTVGGFVFAYGAINGLTTVFKATLPLQLFAAEDYARRTGRLLIPAQLLAAVSPFAYAWLNQHLGIERSLAISGLLSLVVLGLALRIGWLQRRQVVRISHGQSEERV</sequence>
<dbReference type="InterPro" id="IPR036259">
    <property type="entry name" value="MFS_trans_sf"/>
</dbReference>
<feature type="transmembrane region" description="Helical" evidence="4">
    <location>
        <begin position="171"/>
        <end position="189"/>
    </location>
</feature>
<evidence type="ECO:0000313" key="6">
    <source>
        <dbReference type="Proteomes" id="UP000008881"/>
    </source>
</evidence>
<feature type="transmembrane region" description="Helical" evidence="4">
    <location>
        <begin position="143"/>
        <end position="165"/>
    </location>
</feature>
<evidence type="ECO:0000313" key="5">
    <source>
        <dbReference type="EMBL" id="AEG95067.1"/>
    </source>
</evidence>
<name>A0A0H3FQA4_KLEAK</name>
<dbReference type="OrthoDB" id="5966585at2"/>
<dbReference type="eggNOG" id="COG2807">
    <property type="taxonomic scope" value="Bacteria"/>
</dbReference>
<dbReference type="InterPro" id="IPR050327">
    <property type="entry name" value="Proton-linked_MCT"/>
</dbReference>
<feature type="transmembrane region" description="Helical" evidence="4">
    <location>
        <begin position="337"/>
        <end position="355"/>
    </location>
</feature>
<dbReference type="EMBL" id="CP002824">
    <property type="protein sequence ID" value="AEG95067.1"/>
    <property type="molecule type" value="Genomic_DNA"/>
</dbReference>
<dbReference type="Proteomes" id="UP000008881">
    <property type="component" value="Chromosome"/>
</dbReference>
<dbReference type="PATRIC" id="fig|1028307.3.peg.120"/>
<keyword evidence="2 4" id="KW-1133">Transmembrane helix</keyword>
<organism evidence="5 6">
    <name type="scientific">Klebsiella aerogenes (strain ATCC 13048 / DSM 30053 / CCUG 1429 / JCM 1235 / KCTC 2190 / NBRC 13534 / NCIMB 10102 / NCTC 10006 / CDC 819-56)</name>
    <name type="common">Enterobacter aerogenes</name>
    <dbReference type="NCBI Taxonomy" id="1028307"/>
    <lineage>
        <taxon>Bacteria</taxon>
        <taxon>Pseudomonadati</taxon>
        <taxon>Pseudomonadota</taxon>
        <taxon>Gammaproteobacteria</taxon>
        <taxon>Enterobacterales</taxon>
        <taxon>Enterobacteriaceae</taxon>
        <taxon>Klebsiella/Raoultella group</taxon>
        <taxon>Klebsiella</taxon>
    </lineage>
</organism>
<dbReference type="SUPFAM" id="SSF103473">
    <property type="entry name" value="MFS general substrate transporter"/>
    <property type="match status" value="1"/>
</dbReference>
<dbReference type="GeneID" id="93313254"/>
<protein>
    <submittedName>
        <fullName evidence="5">Major facilitator superfamily transporter</fullName>
    </submittedName>
</protein>
<feature type="transmembrane region" description="Helical" evidence="4">
    <location>
        <begin position="303"/>
        <end position="325"/>
    </location>
</feature>
<dbReference type="AlphaFoldDB" id="A0A0H3FQA4"/>
<keyword evidence="1 4" id="KW-0812">Transmembrane</keyword>
<gene>
    <name evidence="5" type="ordered locus">EAE_00645</name>
</gene>
<keyword evidence="3 4" id="KW-0472">Membrane</keyword>
<feature type="transmembrane region" description="Helical" evidence="4">
    <location>
        <begin position="51"/>
        <end position="74"/>
    </location>
</feature>
<feature type="transmembrane region" description="Helical" evidence="4">
    <location>
        <begin position="81"/>
        <end position="97"/>
    </location>
</feature>
<keyword evidence="6" id="KW-1185">Reference proteome</keyword>
<dbReference type="PANTHER" id="PTHR11360">
    <property type="entry name" value="MONOCARBOXYLATE TRANSPORTER"/>
    <property type="match status" value="1"/>
</dbReference>
<evidence type="ECO:0000256" key="1">
    <source>
        <dbReference type="ARBA" id="ARBA00022692"/>
    </source>
</evidence>
<evidence type="ECO:0000256" key="4">
    <source>
        <dbReference type="SAM" id="Phobius"/>
    </source>
</evidence>
<dbReference type="Gene3D" id="1.20.1250.20">
    <property type="entry name" value="MFS general substrate transporter like domains"/>
    <property type="match status" value="1"/>
</dbReference>
<dbReference type="RefSeq" id="WP_015703161.1">
    <property type="nucleotide sequence ID" value="NC_015663.1"/>
</dbReference>
<evidence type="ECO:0000256" key="2">
    <source>
        <dbReference type="ARBA" id="ARBA00022989"/>
    </source>
</evidence>
<dbReference type="GO" id="GO:0022857">
    <property type="term" value="F:transmembrane transporter activity"/>
    <property type="evidence" value="ECO:0007669"/>
    <property type="project" value="InterPro"/>
</dbReference>
<dbReference type="PANTHER" id="PTHR11360:SF290">
    <property type="entry name" value="MONOCARBOXYLATE MFS PERMEASE"/>
    <property type="match status" value="1"/>
</dbReference>
<dbReference type="InterPro" id="IPR011701">
    <property type="entry name" value="MFS"/>
</dbReference>
<reference evidence="5 6" key="1">
    <citation type="journal article" date="2012" name="J. Bacteriol.">
        <title>Complete genome sequence of Enterobacter aerogenes KCTC 2190.</title>
        <authorList>
            <person name="Shin S.H."/>
            <person name="Kim S."/>
            <person name="Kim J.Y."/>
            <person name="Lee S."/>
            <person name="Um Y."/>
            <person name="Oh M.K."/>
            <person name="Kim Y.R."/>
            <person name="Lee J."/>
            <person name="Yang K.S."/>
        </authorList>
    </citation>
    <scope>NUCLEOTIDE SEQUENCE [LARGE SCALE GENOMIC DNA]</scope>
    <source>
        <strain evidence="5 6">KCTC 2190</strain>
    </source>
</reference>
<dbReference type="HOGENOM" id="CLU_001265_59_0_6"/>
<feature type="transmembrane region" description="Helical" evidence="4">
    <location>
        <begin position="234"/>
        <end position="253"/>
    </location>
</feature>
<dbReference type="Pfam" id="PF07690">
    <property type="entry name" value="MFS_1"/>
    <property type="match status" value="1"/>
</dbReference>
<accession>A0A0H3FQA4</accession>
<feature type="transmembrane region" description="Helical" evidence="4">
    <location>
        <begin position="210"/>
        <end position="228"/>
    </location>
</feature>
<dbReference type="KEGG" id="eae:EAE_00645"/>
<proteinExistence type="predicted"/>
<feature type="transmembrane region" description="Helical" evidence="4">
    <location>
        <begin position="367"/>
        <end position="384"/>
    </location>
</feature>
<feature type="transmembrane region" description="Helical" evidence="4">
    <location>
        <begin position="274"/>
        <end position="297"/>
    </location>
</feature>
<evidence type="ECO:0000256" key="3">
    <source>
        <dbReference type="ARBA" id="ARBA00023136"/>
    </source>
</evidence>
<feature type="transmembrane region" description="Helical" evidence="4">
    <location>
        <begin position="103"/>
        <end position="131"/>
    </location>
</feature>